<dbReference type="Gramene" id="Pp3c1_22200V3.1">
    <property type="protein sequence ID" value="Pp3c1_22200V3.1"/>
    <property type="gene ID" value="Pp3c1_22200"/>
</dbReference>
<dbReference type="KEGG" id="ppp:112282373"/>
<name>A0A2K1L953_PHYPA</name>
<dbReference type="PROSITE" id="PS50142">
    <property type="entry name" value="RNASE_3_2"/>
    <property type="match status" value="1"/>
</dbReference>
<dbReference type="EnsemblPlants" id="Pp3c1_22200V3.1">
    <property type="protein sequence ID" value="Pp3c1_22200V3.1"/>
    <property type="gene ID" value="Pp3c1_22200"/>
</dbReference>
<dbReference type="GeneID" id="112282373"/>
<dbReference type="Gene3D" id="3.30.160.20">
    <property type="match status" value="1"/>
</dbReference>
<dbReference type="InterPro" id="IPR000999">
    <property type="entry name" value="RNase_III_dom"/>
</dbReference>
<keyword evidence="10" id="KW-1185">Reference proteome</keyword>
<dbReference type="AlphaFoldDB" id="A0A2K1L953"/>
<protein>
    <recommendedName>
        <fullName evidence="11">RNase III domain-containing protein</fullName>
    </recommendedName>
</protein>
<dbReference type="GO" id="GO:0005634">
    <property type="term" value="C:nucleus"/>
    <property type="evidence" value="ECO:0000318"/>
    <property type="project" value="GO_Central"/>
</dbReference>
<evidence type="ECO:0000259" key="6">
    <source>
        <dbReference type="PROSITE" id="PS50137"/>
    </source>
</evidence>
<reference evidence="9" key="3">
    <citation type="submission" date="2020-12" db="UniProtKB">
        <authorList>
            <consortium name="EnsemblPlants"/>
        </authorList>
    </citation>
    <scope>IDENTIFICATION</scope>
</reference>
<dbReference type="InterPro" id="IPR036389">
    <property type="entry name" value="RNase_III_sf"/>
</dbReference>
<evidence type="ECO:0000313" key="9">
    <source>
        <dbReference type="EnsemblPlants" id="Pp3c1_22200V3.1"/>
    </source>
</evidence>
<dbReference type="PANTHER" id="PTHR11207">
    <property type="entry name" value="RIBONUCLEASE III"/>
    <property type="match status" value="1"/>
</dbReference>
<evidence type="ECO:0000256" key="3">
    <source>
        <dbReference type="ARBA" id="ARBA00022801"/>
    </source>
</evidence>
<evidence type="ECO:0008006" key="11">
    <source>
        <dbReference type="Google" id="ProtNLM"/>
    </source>
</evidence>
<reference evidence="8 10" key="1">
    <citation type="journal article" date="2008" name="Science">
        <title>The Physcomitrella genome reveals evolutionary insights into the conquest of land by plants.</title>
        <authorList>
            <person name="Rensing S."/>
            <person name="Lang D."/>
            <person name="Zimmer A."/>
            <person name="Terry A."/>
            <person name="Salamov A."/>
            <person name="Shapiro H."/>
            <person name="Nishiyama T."/>
            <person name="Perroud P.-F."/>
            <person name="Lindquist E."/>
            <person name="Kamisugi Y."/>
            <person name="Tanahashi T."/>
            <person name="Sakakibara K."/>
            <person name="Fujita T."/>
            <person name="Oishi K."/>
            <person name="Shin-I T."/>
            <person name="Kuroki Y."/>
            <person name="Toyoda A."/>
            <person name="Suzuki Y."/>
            <person name="Hashimoto A."/>
            <person name="Yamaguchi K."/>
            <person name="Sugano A."/>
            <person name="Kohara Y."/>
            <person name="Fujiyama A."/>
            <person name="Anterola A."/>
            <person name="Aoki S."/>
            <person name="Ashton N."/>
            <person name="Barbazuk W.B."/>
            <person name="Barker E."/>
            <person name="Bennetzen J."/>
            <person name="Bezanilla M."/>
            <person name="Blankenship R."/>
            <person name="Cho S.H."/>
            <person name="Dutcher S."/>
            <person name="Estelle M."/>
            <person name="Fawcett J.A."/>
            <person name="Gundlach H."/>
            <person name="Hanada K."/>
            <person name="Heyl A."/>
            <person name="Hicks K.A."/>
            <person name="Hugh J."/>
            <person name="Lohr M."/>
            <person name="Mayer K."/>
            <person name="Melkozernov A."/>
            <person name="Murata T."/>
            <person name="Nelson D."/>
            <person name="Pils B."/>
            <person name="Prigge M."/>
            <person name="Reiss B."/>
            <person name="Renner T."/>
            <person name="Rombauts S."/>
            <person name="Rushton P."/>
            <person name="Sanderfoot A."/>
            <person name="Schween G."/>
            <person name="Shiu S.-H."/>
            <person name="Stueber K."/>
            <person name="Theodoulou F.L."/>
            <person name="Tu H."/>
            <person name="Van de Peer Y."/>
            <person name="Verrier P.J."/>
            <person name="Waters E."/>
            <person name="Wood A."/>
            <person name="Yang L."/>
            <person name="Cove D."/>
            <person name="Cuming A."/>
            <person name="Hasebe M."/>
            <person name="Lucas S."/>
            <person name="Mishler D.B."/>
            <person name="Reski R."/>
            <person name="Grigoriev I."/>
            <person name="Quatrano R.S."/>
            <person name="Boore J.L."/>
        </authorList>
    </citation>
    <scope>NUCLEOTIDE SEQUENCE [LARGE SCALE GENOMIC DNA]</scope>
    <source>
        <strain evidence="9 10">cv. Gransden 2004</strain>
    </source>
</reference>
<organism evidence="8">
    <name type="scientific">Physcomitrium patens</name>
    <name type="common">Spreading-leaved earth moss</name>
    <name type="synonym">Physcomitrella patens</name>
    <dbReference type="NCBI Taxonomy" id="3218"/>
    <lineage>
        <taxon>Eukaryota</taxon>
        <taxon>Viridiplantae</taxon>
        <taxon>Streptophyta</taxon>
        <taxon>Embryophyta</taxon>
        <taxon>Bryophyta</taxon>
        <taxon>Bryophytina</taxon>
        <taxon>Bryopsida</taxon>
        <taxon>Funariidae</taxon>
        <taxon>Funariales</taxon>
        <taxon>Funariaceae</taxon>
        <taxon>Physcomitrium</taxon>
    </lineage>
</organism>
<keyword evidence="2" id="KW-0255">Endonuclease</keyword>
<dbReference type="PANTHER" id="PTHR11207:SF0">
    <property type="entry name" value="RIBONUCLEASE 3"/>
    <property type="match status" value="1"/>
</dbReference>
<proteinExistence type="predicted"/>
<sequence length="509" mass="56937">MIQGCGGGIGATFNPAWLHVTARASTECSHCFMSRRGLGMSGAMFLVAERVYESPSAFVSGRARRSGFCTSLRRVSRNSQASDDFEPGSIQDRGLAVEVNDNVSESKGVYAQGSGNLNCQKEQDMNVEARTGSLEFDVKEDVYWRFDGFNYVESLRVLSDVTEEEMGAESTDMSFLSRQLVYNSQGALSNGQVGPSDSTTTGDNMDPLGEWLQLPCEPERWWRIPDLIHEVLPLPKNFNLQLKILSEKLGSSIHSRELLLRILVHKSYYLSKMPQSMKENKLRKPLMSWQRSETMDDDNLMSFSDAHGEARLQLALVGDTVLNLAASLHLIRRNPLLSTGLITERRSQLVCNSNLARVWCTLLDLRELVLCDPPFSQSKKPSATTLLELQMKTCADTLEAYIGGLYVEKGLESALKFVETRLLPLLLLAEPKRNPVALLHERCVLTLQEKPDYKLIGIDNQNTPNELCRIRVYVKGLRMSTGIGKSQKLARRDAAEKALLKWPEIFGPP</sequence>
<dbReference type="Pfam" id="PF00035">
    <property type="entry name" value="dsrm"/>
    <property type="match status" value="1"/>
</dbReference>
<evidence type="ECO:0000256" key="4">
    <source>
        <dbReference type="ARBA" id="ARBA00022884"/>
    </source>
</evidence>
<evidence type="ECO:0000259" key="7">
    <source>
        <dbReference type="PROSITE" id="PS50142"/>
    </source>
</evidence>
<dbReference type="Gramene" id="Pp3c1_22200V3.3">
    <property type="protein sequence ID" value="Pp3c1_22200V3.3"/>
    <property type="gene ID" value="Pp3c1_22200"/>
</dbReference>
<dbReference type="Proteomes" id="UP000006727">
    <property type="component" value="Chromosome 1"/>
</dbReference>
<dbReference type="InterPro" id="IPR014720">
    <property type="entry name" value="dsRBD_dom"/>
</dbReference>
<dbReference type="GO" id="GO:0010468">
    <property type="term" value="P:regulation of gene expression"/>
    <property type="evidence" value="ECO:0000318"/>
    <property type="project" value="GO_Central"/>
</dbReference>
<gene>
    <name evidence="9" type="primary">LOC112282373</name>
    <name evidence="8" type="ORF">PHYPA_000990</name>
</gene>
<dbReference type="EnsemblPlants" id="Pp3c1_22200V3.3">
    <property type="protein sequence ID" value="Pp3c1_22200V3.3"/>
    <property type="gene ID" value="Pp3c1_22200"/>
</dbReference>
<dbReference type="RefSeq" id="XP_024375671.1">
    <property type="nucleotide sequence ID" value="XM_024519903.2"/>
</dbReference>
<dbReference type="SUPFAM" id="SSF54768">
    <property type="entry name" value="dsRNA-binding domain-like"/>
    <property type="match status" value="1"/>
</dbReference>
<keyword evidence="3" id="KW-0378">Hydrolase</keyword>
<dbReference type="Pfam" id="PF00636">
    <property type="entry name" value="Ribonuclease_3"/>
    <property type="match status" value="1"/>
</dbReference>
<feature type="domain" description="DRBM" evidence="6">
    <location>
        <begin position="434"/>
        <end position="504"/>
    </location>
</feature>
<dbReference type="PaxDb" id="3218-PP1S59_349V6.1"/>
<dbReference type="GO" id="GO:0006396">
    <property type="term" value="P:RNA processing"/>
    <property type="evidence" value="ECO:0000318"/>
    <property type="project" value="GO_Central"/>
</dbReference>
<dbReference type="SMART" id="SM00535">
    <property type="entry name" value="RIBOc"/>
    <property type="match status" value="1"/>
</dbReference>
<evidence type="ECO:0000313" key="10">
    <source>
        <dbReference type="Proteomes" id="UP000006727"/>
    </source>
</evidence>
<dbReference type="Gene3D" id="1.10.1520.10">
    <property type="entry name" value="Ribonuclease III domain"/>
    <property type="match status" value="1"/>
</dbReference>
<reference evidence="8 10" key="2">
    <citation type="journal article" date="2018" name="Plant J.">
        <title>The Physcomitrella patens chromosome-scale assembly reveals moss genome structure and evolution.</title>
        <authorList>
            <person name="Lang D."/>
            <person name="Ullrich K.K."/>
            <person name="Murat F."/>
            <person name="Fuchs J."/>
            <person name="Jenkins J."/>
            <person name="Haas F.B."/>
            <person name="Piednoel M."/>
            <person name="Gundlach H."/>
            <person name="Van Bel M."/>
            <person name="Meyberg R."/>
            <person name="Vives C."/>
            <person name="Morata J."/>
            <person name="Symeonidi A."/>
            <person name="Hiss M."/>
            <person name="Muchero W."/>
            <person name="Kamisugi Y."/>
            <person name="Saleh O."/>
            <person name="Blanc G."/>
            <person name="Decker E.L."/>
            <person name="van Gessel N."/>
            <person name="Grimwood J."/>
            <person name="Hayes R.D."/>
            <person name="Graham S.W."/>
            <person name="Gunter L.E."/>
            <person name="McDaniel S.F."/>
            <person name="Hoernstein S.N.W."/>
            <person name="Larsson A."/>
            <person name="Li F.W."/>
            <person name="Perroud P.F."/>
            <person name="Phillips J."/>
            <person name="Ranjan P."/>
            <person name="Rokshar D.S."/>
            <person name="Rothfels C.J."/>
            <person name="Schneider L."/>
            <person name="Shu S."/>
            <person name="Stevenson D.W."/>
            <person name="Thummler F."/>
            <person name="Tillich M."/>
            <person name="Villarreal Aguilar J.C."/>
            <person name="Widiez T."/>
            <person name="Wong G.K."/>
            <person name="Wymore A."/>
            <person name="Zhang Y."/>
            <person name="Zimmer A.D."/>
            <person name="Quatrano R.S."/>
            <person name="Mayer K.F.X."/>
            <person name="Goodstein D."/>
            <person name="Casacuberta J.M."/>
            <person name="Vandepoele K."/>
            <person name="Reski R."/>
            <person name="Cuming A.C."/>
            <person name="Tuskan G.A."/>
            <person name="Maumus F."/>
            <person name="Salse J."/>
            <person name="Schmutz J."/>
            <person name="Rensing S.A."/>
        </authorList>
    </citation>
    <scope>NUCLEOTIDE SEQUENCE [LARGE SCALE GENOMIC DNA]</scope>
    <source>
        <strain evidence="9 10">cv. Gransden 2004</strain>
    </source>
</reference>
<keyword evidence="4 5" id="KW-0694">RNA-binding</keyword>
<dbReference type="CDD" id="cd00593">
    <property type="entry name" value="RIBOc"/>
    <property type="match status" value="1"/>
</dbReference>
<evidence type="ECO:0000256" key="1">
    <source>
        <dbReference type="ARBA" id="ARBA00022722"/>
    </source>
</evidence>
<dbReference type="STRING" id="3218.A0A2K1L953"/>
<dbReference type="EMBL" id="ABEU02000001">
    <property type="protein sequence ID" value="PNR62566.1"/>
    <property type="molecule type" value="Genomic_DNA"/>
</dbReference>
<dbReference type="GO" id="GO:0003725">
    <property type="term" value="F:double-stranded RNA binding"/>
    <property type="evidence" value="ECO:0000318"/>
    <property type="project" value="GO_Central"/>
</dbReference>
<dbReference type="SMART" id="SM00358">
    <property type="entry name" value="DSRM"/>
    <property type="match status" value="1"/>
</dbReference>
<feature type="domain" description="RNase III" evidence="7">
    <location>
        <begin position="242"/>
        <end position="410"/>
    </location>
</feature>
<evidence type="ECO:0000256" key="2">
    <source>
        <dbReference type="ARBA" id="ARBA00022759"/>
    </source>
</evidence>
<dbReference type="GO" id="GO:0004525">
    <property type="term" value="F:ribonuclease III activity"/>
    <property type="evidence" value="ECO:0000318"/>
    <property type="project" value="GO_Central"/>
</dbReference>
<evidence type="ECO:0000313" key="8">
    <source>
        <dbReference type="EMBL" id="PNR62566.1"/>
    </source>
</evidence>
<dbReference type="SUPFAM" id="SSF69065">
    <property type="entry name" value="RNase III domain-like"/>
    <property type="match status" value="1"/>
</dbReference>
<evidence type="ECO:0000256" key="5">
    <source>
        <dbReference type="PROSITE-ProRule" id="PRU00266"/>
    </source>
</evidence>
<accession>A0A2K1L953</accession>
<dbReference type="PROSITE" id="PS50137">
    <property type="entry name" value="DS_RBD"/>
    <property type="match status" value="1"/>
</dbReference>
<keyword evidence="1" id="KW-0540">Nuclease</keyword>